<dbReference type="OrthoDB" id="10062389at2759"/>
<dbReference type="EMBL" id="KB302241">
    <property type="protein sequence ID" value="ELU04500.1"/>
    <property type="molecule type" value="Genomic_DNA"/>
</dbReference>
<reference evidence="3" key="1">
    <citation type="submission" date="2012-12" db="EMBL/GenBank/DDBJ databases">
        <authorList>
            <person name="Hellsten U."/>
            <person name="Grimwood J."/>
            <person name="Chapman J.A."/>
            <person name="Shapiro H."/>
            <person name="Aerts A."/>
            <person name="Otillar R.P."/>
            <person name="Terry A.Y."/>
            <person name="Boore J.L."/>
            <person name="Simakov O."/>
            <person name="Marletaz F."/>
            <person name="Cho S.-J."/>
            <person name="Edsinger-Gonzales E."/>
            <person name="Havlak P."/>
            <person name="Kuo D.-H."/>
            <person name="Larsson T."/>
            <person name="Lv J."/>
            <person name="Arendt D."/>
            <person name="Savage R."/>
            <person name="Osoegawa K."/>
            <person name="de Jong P."/>
            <person name="Lindberg D.R."/>
            <person name="Seaver E.C."/>
            <person name="Weisblat D.A."/>
            <person name="Putnam N.H."/>
            <person name="Grigoriev I.V."/>
            <person name="Rokhsar D.S."/>
        </authorList>
    </citation>
    <scope>NUCLEOTIDE SEQUENCE</scope>
    <source>
        <strain evidence="3">I ESC-2004</strain>
    </source>
</reference>
<keyword evidence="3" id="KW-1185">Reference proteome</keyword>
<dbReference type="AlphaFoldDB" id="R7UDP4"/>
<name>R7UDP4_CAPTE</name>
<dbReference type="EnsemblMetazoa" id="CapteT101700">
    <property type="protein sequence ID" value="CapteP101700"/>
    <property type="gene ID" value="CapteG101700"/>
</dbReference>
<feature type="non-terminal residue" evidence="1">
    <location>
        <position position="1"/>
    </location>
</feature>
<evidence type="ECO:0000313" key="3">
    <source>
        <dbReference type="Proteomes" id="UP000014760"/>
    </source>
</evidence>
<dbReference type="Proteomes" id="UP000014760">
    <property type="component" value="Unassembled WGS sequence"/>
</dbReference>
<reference evidence="1 3" key="2">
    <citation type="journal article" date="2013" name="Nature">
        <title>Insights into bilaterian evolution from three spiralian genomes.</title>
        <authorList>
            <person name="Simakov O."/>
            <person name="Marletaz F."/>
            <person name="Cho S.J."/>
            <person name="Edsinger-Gonzales E."/>
            <person name="Havlak P."/>
            <person name="Hellsten U."/>
            <person name="Kuo D.H."/>
            <person name="Larsson T."/>
            <person name="Lv J."/>
            <person name="Arendt D."/>
            <person name="Savage R."/>
            <person name="Osoegawa K."/>
            <person name="de Jong P."/>
            <person name="Grimwood J."/>
            <person name="Chapman J.A."/>
            <person name="Shapiro H."/>
            <person name="Aerts A."/>
            <person name="Otillar R.P."/>
            <person name="Terry A.Y."/>
            <person name="Boore J.L."/>
            <person name="Grigoriev I.V."/>
            <person name="Lindberg D.R."/>
            <person name="Seaver E.C."/>
            <person name="Weisblat D.A."/>
            <person name="Putnam N.H."/>
            <person name="Rokhsar D.S."/>
        </authorList>
    </citation>
    <scope>NUCLEOTIDE SEQUENCE</scope>
    <source>
        <strain evidence="1 3">I ESC-2004</strain>
    </source>
</reference>
<protein>
    <recommendedName>
        <fullName evidence="4">Reverse transcriptase domain-containing protein</fullName>
    </recommendedName>
</protein>
<gene>
    <name evidence="1" type="ORF">CAPTEDRAFT_101700</name>
</gene>
<accession>R7UDP4</accession>
<proteinExistence type="predicted"/>
<dbReference type="HOGENOM" id="CLU_210040_0_0_1"/>
<reference evidence="2" key="3">
    <citation type="submission" date="2015-06" db="UniProtKB">
        <authorList>
            <consortium name="EnsemblMetazoa"/>
        </authorList>
    </citation>
    <scope>IDENTIFICATION</scope>
</reference>
<evidence type="ECO:0008006" key="4">
    <source>
        <dbReference type="Google" id="ProtNLM"/>
    </source>
</evidence>
<evidence type="ECO:0000313" key="1">
    <source>
        <dbReference type="EMBL" id="ELU04500.1"/>
    </source>
</evidence>
<sequence length="51" mass="6001">KKHVIGLFLDLRNALDTVDWAVLLRKMKHYGIRGVALSWFNSYLSKRSQRV</sequence>
<organism evidence="1">
    <name type="scientific">Capitella teleta</name>
    <name type="common">Polychaete worm</name>
    <dbReference type="NCBI Taxonomy" id="283909"/>
    <lineage>
        <taxon>Eukaryota</taxon>
        <taxon>Metazoa</taxon>
        <taxon>Spiralia</taxon>
        <taxon>Lophotrochozoa</taxon>
        <taxon>Annelida</taxon>
        <taxon>Polychaeta</taxon>
        <taxon>Sedentaria</taxon>
        <taxon>Scolecida</taxon>
        <taxon>Capitellidae</taxon>
        <taxon>Capitella</taxon>
    </lineage>
</organism>
<evidence type="ECO:0000313" key="2">
    <source>
        <dbReference type="EnsemblMetazoa" id="CapteP101700"/>
    </source>
</evidence>
<dbReference type="EMBL" id="AMQN01008129">
    <property type="status" value="NOT_ANNOTATED_CDS"/>
    <property type="molecule type" value="Genomic_DNA"/>
</dbReference>